<dbReference type="GO" id="GO:0070206">
    <property type="term" value="P:protein trimerization"/>
    <property type="evidence" value="ECO:0007669"/>
    <property type="project" value="InterPro"/>
</dbReference>
<proteinExistence type="inferred from homology"/>
<reference evidence="5 6" key="1">
    <citation type="submission" date="2019-08" db="EMBL/GenBank/DDBJ databases">
        <title>Bioinformatics analysis of the strain L3 and L5.</title>
        <authorList>
            <person name="Li X."/>
        </authorList>
    </citation>
    <scope>NUCLEOTIDE SEQUENCE [LARGE SCALE GENOMIC DNA]</scope>
    <source>
        <strain evidence="5 6">L3</strain>
    </source>
</reference>
<dbReference type="Pfam" id="PF13432">
    <property type="entry name" value="TPR_16"/>
    <property type="match status" value="1"/>
</dbReference>
<dbReference type="Gene3D" id="1.25.40.10">
    <property type="entry name" value="Tetratricopeptide repeat domain"/>
    <property type="match status" value="1"/>
</dbReference>
<dbReference type="InterPro" id="IPR019734">
    <property type="entry name" value="TPR_rpt"/>
</dbReference>
<evidence type="ECO:0000256" key="1">
    <source>
        <dbReference type="HAMAP-Rule" id="MF_02066"/>
    </source>
</evidence>
<accession>A0A640WGC8</accession>
<evidence type="ECO:0000256" key="2">
    <source>
        <dbReference type="PROSITE-ProRule" id="PRU00339"/>
    </source>
</evidence>
<evidence type="ECO:0000313" key="5">
    <source>
        <dbReference type="EMBL" id="KAA0019285.1"/>
    </source>
</evidence>
<dbReference type="HAMAP" id="MF_02066">
    <property type="entry name" value="CpoB"/>
    <property type="match status" value="1"/>
</dbReference>
<gene>
    <name evidence="5" type="primary">ybgF</name>
    <name evidence="1" type="synonym">cpoB</name>
    <name evidence="5" type="ORF">F0A16_08115</name>
</gene>
<dbReference type="InterPro" id="IPR034706">
    <property type="entry name" value="CpoB"/>
</dbReference>
<dbReference type="Pfam" id="PF16331">
    <property type="entry name" value="TolA_bind_tri"/>
    <property type="match status" value="1"/>
</dbReference>
<evidence type="ECO:0000256" key="3">
    <source>
        <dbReference type="SAM" id="MobiDB-lite"/>
    </source>
</evidence>
<dbReference type="InterPro" id="IPR014162">
    <property type="entry name" value="CpoB_C"/>
</dbReference>
<dbReference type="RefSeq" id="WP_149434873.1">
    <property type="nucleotide sequence ID" value="NZ_VTPX01000003.1"/>
</dbReference>
<dbReference type="Proteomes" id="UP000466024">
    <property type="component" value="Unassembled WGS sequence"/>
</dbReference>
<dbReference type="NCBIfam" id="TIGR02795">
    <property type="entry name" value="tol_pal_ybgF"/>
    <property type="match status" value="1"/>
</dbReference>
<name>A0A640WGC8_9GAMM</name>
<sequence length="278" mass="29813" precursor="true">MKHGLKRLCGAGALVLPLSVWAQQPAIDDLTGQSNGFYSQTEARQSGGGTLTILNQLQDNKQQIQQLRGQVEELRYQLDQLKQQTQQQYLDLDDRISGGGANSGGAGDTSNDLNGSDVDSDTANAVSGGSASTANADGEADTTVGNSTSSSATGDNGREAYQAAFQQVQSRQFDAAIDAFQRFIGDYPQSSLLPNAHYWLGELYSAQSQLDQAADAFDTVINDYPQSNKVPDALYKLGLLKARQGDTEGSRQLLQRVRSDYPDSNAAQMAGDFLNQMG</sequence>
<comment type="similarity">
    <text evidence="1">Belongs to the CpoB family.</text>
</comment>
<feature type="compositionally biased region" description="Polar residues" evidence="3">
    <location>
        <begin position="143"/>
        <end position="154"/>
    </location>
</feature>
<feature type="coiled-coil region" evidence="1">
    <location>
        <begin position="54"/>
        <end position="84"/>
    </location>
</feature>
<dbReference type="GO" id="GO:0030288">
    <property type="term" value="C:outer membrane-bounded periplasmic space"/>
    <property type="evidence" value="ECO:0007669"/>
    <property type="project" value="UniProtKB-UniRule"/>
</dbReference>
<comment type="caution">
    <text evidence="5">The sequence shown here is derived from an EMBL/GenBank/DDBJ whole genome shotgun (WGS) entry which is preliminary data.</text>
</comment>
<feature type="signal peptide" evidence="1">
    <location>
        <begin position="1"/>
        <end position="22"/>
    </location>
</feature>
<feature type="chain" id="PRO_5029054290" description="Cell division coordinator CpoB" evidence="1">
    <location>
        <begin position="23"/>
        <end position="278"/>
    </location>
</feature>
<keyword evidence="2" id="KW-0802">TPR repeat</keyword>
<dbReference type="InterPro" id="IPR011990">
    <property type="entry name" value="TPR-like_helical_dom_sf"/>
</dbReference>
<keyword evidence="1" id="KW-0732">Signal</keyword>
<feature type="repeat" description="TPR" evidence="2">
    <location>
        <begin position="194"/>
        <end position="227"/>
    </location>
</feature>
<evidence type="ECO:0000313" key="6">
    <source>
        <dbReference type="Proteomes" id="UP000466024"/>
    </source>
</evidence>
<dbReference type="Pfam" id="PF13174">
    <property type="entry name" value="TPR_6"/>
    <property type="match status" value="1"/>
</dbReference>
<keyword evidence="1" id="KW-0131">Cell cycle</keyword>
<feature type="compositionally biased region" description="Gly residues" evidence="3">
    <location>
        <begin position="97"/>
        <end position="107"/>
    </location>
</feature>
<dbReference type="PROSITE" id="PS50005">
    <property type="entry name" value="TPR"/>
    <property type="match status" value="1"/>
</dbReference>
<keyword evidence="1" id="KW-0175">Coiled coil</keyword>
<feature type="domain" description="YbgF trimerisation" evidence="4">
    <location>
        <begin position="46"/>
        <end position="98"/>
    </location>
</feature>
<dbReference type="EMBL" id="VTPX01000003">
    <property type="protein sequence ID" value="KAA0019285.1"/>
    <property type="molecule type" value="Genomic_DNA"/>
</dbReference>
<dbReference type="SUPFAM" id="SSF48452">
    <property type="entry name" value="TPR-like"/>
    <property type="match status" value="1"/>
</dbReference>
<evidence type="ECO:0000259" key="4">
    <source>
        <dbReference type="Pfam" id="PF16331"/>
    </source>
</evidence>
<protein>
    <recommendedName>
        <fullName evidence="1">Cell division coordinator CpoB</fullName>
    </recommendedName>
</protein>
<keyword evidence="6" id="KW-1185">Reference proteome</keyword>
<feature type="region of interest" description="Disordered" evidence="3">
    <location>
        <begin position="94"/>
        <end position="156"/>
    </location>
</feature>
<keyword evidence="1" id="KW-0132">Cell division</keyword>
<keyword evidence="1" id="KW-0574">Periplasm</keyword>
<dbReference type="AlphaFoldDB" id="A0A640WGC8"/>
<feature type="compositionally biased region" description="Polar residues" evidence="3">
    <location>
        <begin position="121"/>
        <end position="135"/>
    </location>
</feature>
<comment type="function">
    <text evidence="1">Mediates coordination of peptidoglycan synthesis and outer membrane constriction during cell division.</text>
</comment>
<dbReference type="GO" id="GO:0043093">
    <property type="term" value="P:FtsZ-dependent cytokinesis"/>
    <property type="evidence" value="ECO:0007669"/>
    <property type="project" value="UniProtKB-UniRule"/>
</dbReference>
<comment type="subcellular location">
    <subcellularLocation>
        <location evidence="1">Periplasm</location>
    </subcellularLocation>
</comment>
<dbReference type="Gene3D" id="1.20.5.110">
    <property type="match status" value="1"/>
</dbReference>
<organism evidence="5 6">
    <name type="scientific">Salinicola corii</name>
    <dbReference type="NCBI Taxonomy" id="2606937"/>
    <lineage>
        <taxon>Bacteria</taxon>
        <taxon>Pseudomonadati</taxon>
        <taxon>Pseudomonadota</taxon>
        <taxon>Gammaproteobacteria</taxon>
        <taxon>Oceanospirillales</taxon>
        <taxon>Halomonadaceae</taxon>
        <taxon>Salinicola</taxon>
    </lineage>
</organism>
<dbReference type="InterPro" id="IPR032519">
    <property type="entry name" value="YbgF_tri"/>
</dbReference>